<feature type="transmembrane region" description="Helical" evidence="1">
    <location>
        <begin position="440"/>
        <end position="469"/>
    </location>
</feature>
<dbReference type="GO" id="GO:0019843">
    <property type="term" value="F:rRNA binding"/>
    <property type="evidence" value="ECO:0007669"/>
    <property type="project" value="TreeGrafter"/>
</dbReference>
<dbReference type="Pfam" id="PF00350">
    <property type="entry name" value="Dynamin_N"/>
    <property type="match status" value="1"/>
</dbReference>
<feature type="domain" description="Dynamin N-terminal" evidence="2">
    <location>
        <begin position="57"/>
        <end position="214"/>
    </location>
</feature>
<dbReference type="InterPro" id="IPR005662">
    <property type="entry name" value="GTPase_Era-like"/>
</dbReference>
<dbReference type="SUPFAM" id="SSF52540">
    <property type="entry name" value="P-loop containing nucleoside triphosphate hydrolases"/>
    <property type="match status" value="1"/>
</dbReference>
<protein>
    <submittedName>
        <fullName evidence="3">ABC transporter</fullName>
    </submittedName>
</protein>
<dbReference type="InterPro" id="IPR027417">
    <property type="entry name" value="P-loop_NTPase"/>
</dbReference>
<keyword evidence="1" id="KW-0812">Transmembrane</keyword>
<feature type="transmembrane region" description="Helical" evidence="1">
    <location>
        <begin position="489"/>
        <end position="516"/>
    </location>
</feature>
<proteinExistence type="predicted"/>
<dbReference type="GO" id="GO:0000028">
    <property type="term" value="P:ribosomal small subunit assembly"/>
    <property type="evidence" value="ECO:0007669"/>
    <property type="project" value="TreeGrafter"/>
</dbReference>
<dbReference type="GO" id="GO:0043024">
    <property type="term" value="F:ribosomal small subunit binding"/>
    <property type="evidence" value="ECO:0007669"/>
    <property type="project" value="TreeGrafter"/>
</dbReference>
<sequence>MSPARQAAPTLSERLTALARATELASGRLDDVAVAASRTVLDRAAERRSLSADHTVVGFFGATGSGKSTLFNAVVGRDIARAAARRPTTSEPLAAVWGEPGSEALLDWLGVTQRHHVDTPLPTGHADAGRWTRVKERITGAPAAEAPGGLILLDLPDFDSVSLHHRTIVQRLVGMVDVVVWVVDPQKYADAVIHQEFIAPLARHGAVTMVVMNQVDRLPDAEVPAVMASLEELVAQDGLPTTGLSKPVAVSAVTGEGVEALRARIRQVADTRAAAGARLDADVDDAAALLAEASGDGEPAGITEPAQERLTDGLAQAANVPGIARAAGRSYALHAAEHTGWIPTRWLLRFRKDPMRRLNLDRGGTVNPEVNRTSLPPMGAAQRAAADSAVRTFAHDAADGAAEPWTRSVRQAARTHEERLPDAIDQAVARTDFRAGRNSWWWLVLDVVQWLAMLAVVAGLLWLLGLFLLEWFQIPVPPPPYVEGFPLPVPTLLVLAGVVLGIFTALTGRVLAGFGARMRERSVRRRLRESVAEAARRTVVDPVRAELEAFAAFRRALAVLRG</sequence>
<dbReference type="PANTHER" id="PTHR42698">
    <property type="entry name" value="GTPASE ERA"/>
    <property type="match status" value="1"/>
</dbReference>
<dbReference type="InterPro" id="IPR045063">
    <property type="entry name" value="Dynamin_N"/>
</dbReference>
<gene>
    <name evidence="3" type="ORF">GY22_14085</name>
</gene>
<dbReference type="RefSeq" id="WP_035928927.1">
    <property type="nucleotide sequence ID" value="NZ_JSUH01000013.1"/>
</dbReference>
<evidence type="ECO:0000313" key="3">
    <source>
        <dbReference type="EMBL" id="KHD96741.1"/>
    </source>
</evidence>
<dbReference type="OrthoDB" id="974105at2"/>
<accession>A0A0A6VQ34</accession>
<evidence type="ECO:0000259" key="2">
    <source>
        <dbReference type="Pfam" id="PF00350"/>
    </source>
</evidence>
<comment type="caution">
    <text evidence="3">The sequence shown here is derived from an EMBL/GenBank/DDBJ whole genome shotgun (WGS) entry which is preliminary data.</text>
</comment>
<evidence type="ECO:0000313" key="4">
    <source>
        <dbReference type="Proteomes" id="UP000030466"/>
    </source>
</evidence>
<dbReference type="Gene3D" id="3.40.50.300">
    <property type="entry name" value="P-loop containing nucleotide triphosphate hydrolases"/>
    <property type="match status" value="1"/>
</dbReference>
<organism evidence="3 4">
    <name type="scientific">Kocuria rosea subsp. polaris</name>
    <dbReference type="NCBI Taxonomy" id="136273"/>
    <lineage>
        <taxon>Bacteria</taxon>
        <taxon>Bacillati</taxon>
        <taxon>Actinomycetota</taxon>
        <taxon>Actinomycetes</taxon>
        <taxon>Micrococcales</taxon>
        <taxon>Micrococcaceae</taxon>
        <taxon>Kocuria</taxon>
    </lineage>
</organism>
<dbReference type="AlphaFoldDB" id="A0A0A6VQ34"/>
<reference evidence="3 4" key="1">
    <citation type="journal article" date="2003" name="Int. J. Syst. Evol. Microbiol.">
        <title>Kocuria polaris sp. nov., an orange-pigmented psychrophilic bacterium isolated from an Antarctic cyanobacterial mat sample.</title>
        <authorList>
            <person name="Reddy G.S."/>
            <person name="Prakash J.S."/>
            <person name="Prabahar V."/>
            <person name="Matsumoto G.I."/>
            <person name="Stackebrandt E."/>
            <person name="Shivaji S."/>
        </authorList>
    </citation>
    <scope>NUCLEOTIDE SEQUENCE [LARGE SCALE GENOMIC DNA]</scope>
    <source>
        <strain evidence="3 4">CMS 76or</strain>
    </source>
</reference>
<dbReference type="PANTHER" id="PTHR42698:SF1">
    <property type="entry name" value="GTPASE ERA, MITOCHONDRIAL"/>
    <property type="match status" value="1"/>
</dbReference>
<dbReference type="GO" id="GO:0005829">
    <property type="term" value="C:cytosol"/>
    <property type="evidence" value="ECO:0007669"/>
    <property type="project" value="TreeGrafter"/>
</dbReference>
<name>A0A0A6VQ34_KOCRO</name>
<dbReference type="EMBL" id="JSUH01000013">
    <property type="protein sequence ID" value="KHD96741.1"/>
    <property type="molecule type" value="Genomic_DNA"/>
</dbReference>
<keyword evidence="4" id="KW-1185">Reference proteome</keyword>
<dbReference type="Proteomes" id="UP000030466">
    <property type="component" value="Unassembled WGS sequence"/>
</dbReference>
<evidence type="ECO:0000256" key="1">
    <source>
        <dbReference type="SAM" id="Phobius"/>
    </source>
</evidence>
<keyword evidence="1" id="KW-1133">Transmembrane helix</keyword>
<dbReference type="GO" id="GO:0005525">
    <property type="term" value="F:GTP binding"/>
    <property type="evidence" value="ECO:0007669"/>
    <property type="project" value="InterPro"/>
</dbReference>
<keyword evidence="1" id="KW-0472">Membrane</keyword>